<proteinExistence type="predicted"/>
<evidence type="ECO:0000313" key="4">
    <source>
        <dbReference type="Proteomes" id="UP001187343"/>
    </source>
</evidence>
<dbReference type="Proteomes" id="UP001187343">
    <property type="component" value="Unassembled WGS sequence"/>
</dbReference>
<feature type="region of interest" description="Disordered" evidence="1">
    <location>
        <begin position="707"/>
        <end position="738"/>
    </location>
</feature>
<dbReference type="GO" id="GO:0007165">
    <property type="term" value="P:signal transduction"/>
    <property type="evidence" value="ECO:0007669"/>
    <property type="project" value="InterPro"/>
</dbReference>
<reference evidence="3" key="1">
    <citation type="submission" date="2023-08" db="EMBL/GenBank/DDBJ databases">
        <title>Chromosome-level Genome Assembly of mud carp (Cirrhinus molitorella).</title>
        <authorList>
            <person name="Liu H."/>
        </authorList>
    </citation>
    <scope>NUCLEOTIDE SEQUENCE</scope>
    <source>
        <strain evidence="3">Prfri</strain>
        <tissue evidence="3">Muscle</tissue>
    </source>
</reference>
<feature type="compositionally biased region" description="Polar residues" evidence="1">
    <location>
        <begin position="284"/>
        <end position="304"/>
    </location>
</feature>
<feature type="region of interest" description="Disordered" evidence="1">
    <location>
        <begin position="972"/>
        <end position="993"/>
    </location>
</feature>
<comment type="caution">
    <text evidence="3">The sequence shown here is derived from an EMBL/GenBank/DDBJ whole genome shotgun (WGS) entry which is preliminary data.</text>
</comment>
<feature type="region of interest" description="Disordered" evidence="1">
    <location>
        <begin position="804"/>
        <end position="834"/>
    </location>
</feature>
<evidence type="ECO:0000259" key="2">
    <source>
        <dbReference type="PROSITE" id="PS50898"/>
    </source>
</evidence>
<dbReference type="GO" id="GO:0003785">
    <property type="term" value="F:actin monomer binding"/>
    <property type="evidence" value="ECO:0007669"/>
    <property type="project" value="InterPro"/>
</dbReference>
<name>A0AA88TI51_9TELE</name>
<dbReference type="EMBL" id="JAUYZG010000014">
    <property type="protein sequence ID" value="KAK2888924.1"/>
    <property type="molecule type" value="Genomic_DNA"/>
</dbReference>
<dbReference type="PANTHER" id="PTHR21557:SF2">
    <property type="entry name" value="CORDON-BLEU PROTEIN-LIKE 1"/>
    <property type="match status" value="1"/>
</dbReference>
<feature type="compositionally biased region" description="Basic residues" evidence="1">
    <location>
        <begin position="984"/>
        <end position="993"/>
    </location>
</feature>
<dbReference type="InterPro" id="IPR039895">
    <property type="entry name" value="COBL-like"/>
</dbReference>
<dbReference type="InterPro" id="IPR019025">
    <property type="entry name" value="Cordon-bleu_ubiquitin_domain"/>
</dbReference>
<protein>
    <recommendedName>
        <fullName evidence="2">RBD domain-containing protein</fullName>
    </recommendedName>
</protein>
<feature type="region of interest" description="Disordered" evidence="1">
    <location>
        <begin position="912"/>
        <end position="933"/>
    </location>
</feature>
<feature type="compositionally biased region" description="Polar residues" evidence="1">
    <location>
        <begin position="708"/>
        <end position="718"/>
    </location>
</feature>
<dbReference type="PROSITE" id="PS50898">
    <property type="entry name" value="RBD"/>
    <property type="match status" value="1"/>
</dbReference>
<gene>
    <name evidence="3" type="ORF">Q8A67_014299</name>
</gene>
<feature type="compositionally biased region" description="Basic and acidic residues" evidence="1">
    <location>
        <begin position="186"/>
        <end position="207"/>
    </location>
</feature>
<organism evidence="3 4">
    <name type="scientific">Cirrhinus molitorella</name>
    <name type="common">mud carp</name>
    <dbReference type="NCBI Taxonomy" id="172907"/>
    <lineage>
        <taxon>Eukaryota</taxon>
        <taxon>Metazoa</taxon>
        <taxon>Chordata</taxon>
        <taxon>Craniata</taxon>
        <taxon>Vertebrata</taxon>
        <taxon>Euteleostomi</taxon>
        <taxon>Actinopterygii</taxon>
        <taxon>Neopterygii</taxon>
        <taxon>Teleostei</taxon>
        <taxon>Ostariophysi</taxon>
        <taxon>Cypriniformes</taxon>
        <taxon>Cyprinidae</taxon>
        <taxon>Labeoninae</taxon>
        <taxon>Labeonini</taxon>
        <taxon>Cirrhinus</taxon>
    </lineage>
</organism>
<dbReference type="InterPro" id="IPR003116">
    <property type="entry name" value="RBD_dom"/>
</dbReference>
<dbReference type="Gene3D" id="3.10.20.90">
    <property type="entry name" value="Phosphatidylinositol 3-kinase Catalytic Subunit, Chain A, domain 1"/>
    <property type="match status" value="1"/>
</dbReference>
<evidence type="ECO:0000313" key="3">
    <source>
        <dbReference type="EMBL" id="KAK2888924.1"/>
    </source>
</evidence>
<sequence length="993" mass="111601">MDPQEDLIQRDITLTVLLPGGQETTATVHGSKPVMDVLVTLCAQHHLVPSDHVIKLISTNQNHINFKPNSMIGSLEFERAVLQTKGSDNKKKPHVPVATVRLLINYKKSHKAVVRVNPSVPLAELMPMVCEKCEFDPDATILLKTYQSEEPLDLTKTLNDYGIRELYAKGIKVIPNNPVDPVSIHKGGDEEQKSPVKEKNHREKENKGFFGLFKKNKKTPEQAAIGSAPTSPEQDGQCADRVNGVNGHSTLPADMPKKRRAPRPPMMTSQSISCELHTKDFSGLSESDSAGKQGQLSRISSTESSLKRTKRRAPPPPFDGPTPSDSDNKVEEAQGDTKSSNNYRARIADRCPAITKVMSELAESLQARQQRTLSSANSSISQNQLAEDSSSGLFSEHHTLGAELKALSGCQLLRNPSEREGLTTFTVVPLRRQQSRQYFEVPLTLQRSDSSKAEPELCPGDQNALERATTKLLKTVPTEPLRNGSKGSDTSEHLSEVLHLQHVEQENQAWTDVESENLEPKDEEDQCIHAKNMELESLESLQSDRSPVNPNAHLEEQEELEEHALVETGEEKDWVEYKERRGKFLGGGNLEPKDEEGQCIHAKKIELESLELLQSGIHNLEHSGSMMNNQELKESANKLADRSPVNPNARLEEQEEVEEHALLETGEEMDWVEEYKERRKFPGGDNLEPKDEEDQCIHAKKIELESLESLQSDRSPVNPNAHLEEQEELEEHALVETGEEKDWVEYKERRKFLGGDNLEPKDEEDQCIHGKNIELKSFESLICNPEHSGSTMNNQELKELAKKLANRSPVNPNAHPEEQEEKEEHALMETGEENDWVEEYKERRRKFLGGDNGLKKLDVWGKIQREFTNTQEMDFPSPPPPVCWDKNNGENEELQACDEDHDQWANLDLNPQAHSTQTNTDLNISGAENNCSSKAEAQRTSFLSKSHSSIDPRPPATVSLFALAVFQKAKHSKPGLDPNCSRRRELHMHTHSN</sequence>
<evidence type="ECO:0000256" key="1">
    <source>
        <dbReference type="SAM" id="MobiDB-lite"/>
    </source>
</evidence>
<feature type="region of interest" description="Disordered" evidence="1">
    <location>
        <begin position="634"/>
        <end position="656"/>
    </location>
</feature>
<dbReference type="PANTHER" id="PTHR21557">
    <property type="entry name" value="CORDON-BLEU"/>
    <property type="match status" value="1"/>
</dbReference>
<accession>A0AA88TI51</accession>
<keyword evidence="4" id="KW-1185">Reference proteome</keyword>
<feature type="region of interest" description="Disordered" evidence="1">
    <location>
        <begin position="178"/>
        <end position="344"/>
    </location>
</feature>
<dbReference type="AlphaFoldDB" id="A0AA88TI51"/>
<dbReference type="Pfam" id="PF09469">
    <property type="entry name" value="Cobl"/>
    <property type="match status" value="1"/>
</dbReference>
<feature type="domain" description="RBD" evidence="2">
    <location>
        <begin position="12"/>
        <end position="85"/>
    </location>
</feature>